<evidence type="ECO:0000313" key="4">
    <source>
        <dbReference type="Proteomes" id="UP001375240"/>
    </source>
</evidence>
<feature type="region of interest" description="Disordered" evidence="1">
    <location>
        <begin position="470"/>
        <end position="506"/>
    </location>
</feature>
<dbReference type="Pfam" id="PF06221">
    <property type="entry name" value="zf-C2HC5"/>
    <property type="match status" value="1"/>
</dbReference>
<dbReference type="PANTHER" id="PTHR12963">
    <property type="entry name" value="THYROID RECEPTOR INTERACTING PROTEIN RELATED"/>
    <property type="match status" value="1"/>
</dbReference>
<sequence length="589" mass="63864">MASIQDFTTWAVSRLANLLPLPQDELQQVVTYAATAPELSNPAAIATHFTDLLGASAECLSFIEEFNRRRFPAAPSSTSNSRETQAARNDIDAPPRSNRKGPKKKEPLNKLPPVRRVDDNFASSSEDLSSKAYRKEDLEDYMSTSKLKKSSASLTAPNSALASRAPSRSPTRNPTTASPSSAPSPKPSIANLIQKQPAQQGTLTSDLLASKKKTSKQKTNTVSIPGPSMHPPSSTISDVSAALRSLELQTNPTLANSHVAPADKRRCNCAGRKHELLLAAPNCLHCGKIICIKEGLAPCTFCGRDLISAEDMEVMRRILRDEQSKEKMNAHNAGQKKAETTKTTAVYASKVNPSAGGIAAHMNGPTPAASAALNSAMEQRDKLLEYQSSSAKRTKIIDQAADWETPDTGVNMWATPQERALQLKEQQRKMREIEWDNKEEWEKRTVVVSIDLKGKRVEKTMKSVERPKFGTRESGKEDTGLVVGDADSRSETVPEEGRNGAGTFSRNPLLSKGLIKPIWQPEGEKGALDDSTGNGISLESEFGEWGKVLSSGWRRVQDDQVDNEGLILDGGRLGGGARDAEKSAEPPCG</sequence>
<feature type="region of interest" description="Disordered" evidence="1">
    <location>
        <begin position="72"/>
        <end position="128"/>
    </location>
</feature>
<accession>A0AAV9VDK2</accession>
<feature type="compositionally biased region" description="Basic and acidic residues" evidence="1">
    <location>
        <begin position="470"/>
        <end position="479"/>
    </location>
</feature>
<dbReference type="InterPro" id="IPR009349">
    <property type="entry name" value="TRIP4/RQT4_C2HC5_Znf"/>
</dbReference>
<proteinExistence type="predicted"/>
<reference evidence="3 4" key="1">
    <citation type="submission" date="2019-10" db="EMBL/GenBank/DDBJ databases">
        <authorList>
            <person name="Palmer J.M."/>
        </authorList>
    </citation>
    <scope>NUCLEOTIDE SEQUENCE [LARGE SCALE GENOMIC DNA]</scope>
    <source>
        <strain evidence="3 4">TWF696</strain>
    </source>
</reference>
<dbReference type="GO" id="GO:0008270">
    <property type="term" value="F:zinc ion binding"/>
    <property type="evidence" value="ECO:0007669"/>
    <property type="project" value="InterPro"/>
</dbReference>
<name>A0AAV9VDK2_9PEZI</name>
<dbReference type="GO" id="GO:0180022">
    <property type="term" value="C:RQC-trigger complex"/>
    <property type="evidence" value="ECO:0007669"/>
    <property type="project" value="InterPro"/>
</dbReference>
<feature type="region of interest" description="Disordered" evidence="1">
    <location>
        <begin position="208"/>
        <end position="236"/>
    </location>
</feature>
<feature type="compositionally biased region" description="Basic and acidic residues" evidence="1">
    <location>
        <begin position="486"/>
        <end position="498"/>
    </location>
</feature>
<dbReference type="GO" id="GO:0005634">
    <property type="term" value="C:nucleus"/>
    <property type="evidence" value="ECO:0007669"/>
    <property type="project" value="InterPro"/>
</dbReference>
<dbReference type="GO" id="GO:0045893">
    <property type="term" value="P:positive regulation of DNA-templated transcription"/>
    <property type="evidence" value="ECO:0007669"/>
    <property type="project" value="TreeGrafter"/>
</dbReference>
<feature type="domain" description="TRIP4/RQT4 C2HC5-type zinc finger" evidence="2">
    <location>
        <begin position="264"/>
        <end position="314"/>
    </location>
</feature>
<organism evidence="3 4">
    <name type="scientific">Orbilia brochopaga</name>
    <dbReference type="NCBI Taxonomy" id="3140254"/>
    <lineage>
        <taxon>Eukaryota</taxon>
        <taxon>Fungi</taxon>
        <taxon>Dikarya</taxon>
        <taxon>Ascomycota</taxon>
        <taxon>Pezizomycotina</taxon>
        <taxon>Orbiliomycetes</taxon>
        <taxon>Orbiliales</taxon>
        <taxon>Orbiliaceae</taxon>
        <taxon>Orbilia</taxon>
    </lineage>
</organism>
<feature type="compositionally biased region" description="Low complexity" evidence="1">
    <location>
        <begin position="150"/>
        <end position="189"/>
    </location>
</feature>
<dbReference type="PANTHER" id="PTHR12963:SF4">
    <property type="entry name" value="ACTIVATING SIGNAL COINTEGRATOR 1"/>
    <property type="match status" value="1"/>
</dbReference>
<dbReference type="Proteomes" id="UP001375240">
    <property type="component" value="Unassembled WGS sequence"/>
</dbReference>
<evidence type="ECO:0000259" key="2">
    <source>
        <dbReference type="Pfam" id="PF06221"/>
    </source>
</evidence>
<dbReference type="EMBL" id="JAVHNQ010000001">
    <property type="protein sequence ID" value="KAK6360045.1"/>
    <property type="molecule type" value="Genomic_DNA"/>
</dbReference>
<evidence type="ECO:0000256" key="1">
    <source>
        <dbReference type="SAM" id="MobiDB-lite"/>
    </source>
</evidence>
<dbReference type="AlphaFoldDB" id="A0AAV9VDK2"/>
<protein>
    <recommendedName>
        <fullName evidence="2">TRIP4/RQT4 C2HC5-type zinc finger domain-containing protein</fullName>
    </recommendedName>
</protein>
<keyword evidence="4" id="KW-1185">Reference proteome</keyword>
<dbReference type="InterPro" id="IPR039128">
    <property type="entry name" value="TRIP4-like"/>
</dbReference>
<feature type="compositionally biased region" description="Polar residues" evidence="1">
    <location>
        <begin position="75"/>
        <end position="87"/>
    </location>
</feature>
<comment type="caution">
    <text evidence="3">The sequence shown here is derived from an EMBL/GenBank/DDBJ whole genome shotgun (WGS) entry which is preliminary data.</text>
</comment>
<evidence type="ECO:0000313" key="3">
    <source>
        <dbReference type="EMBL" id="KAK6360045.1"/>
    </source>
</evidence>
<feature type="compositionally biased region" description="Basic and acidic residues" evidence="1">
    <location>
        <begin position="578"/>
        <end position="589"/>
    </location>
</feature>
<dbReference type="GO" id="GO:0072344">
    <property type="term" value="P:rescue of stalled ribosome"/>
    <property type="evidence" value="ECO:0007669"/>
    <property type="project" value="InterPro"/>
</dbReference>
<gene>
    <name evidence="3" type="ORF">TWF696_001164</name>
</gene>
<feature type="region of interest" description="Disordered" evidence="1">
    <location>
        <begin position="144"/>
        <end position="189"/>
    </location>
</feature>
<feature type="region of interest" description="Disordered" evidence="1">
    <location>
        <begin position="566"/>
        <end position="589"/>
    </location>
</feature>